<keyword evidence="6 16" id="KW-0418">Kinase</keyword>
<feature type="domain" description="Response regulatory" evidence="15">
    <location>
        <begin position="758"/>
        <end position="874"/>
    </location>
</feature>
<evidence type="ECO:0000259" key="14">
    <source>
        <dbReference type="PROSITE" id="PS50109"/>
    </source>
</evidence>
<organism evidence="16 17">
    <name type="scientific">Roseateles oligotrophus</name>
    <dbReference type="NCBI Taxonomy" id="1769250"/>
    <lineage>
        <taxon>Bacteria</taxon>
        <taxon>Pseudomonadati</taxon>
        <taxon>Pseudomonadota</taxon>
        <taxon>Betaproteobacteria</taxon>
        <taxon>Burkholderiales</taxon>
        <taxon>Sphaerotilaceae</taxon>
        <taxon>Roseateles</taxon>
    </lineage>
</organism>
<evidence type="ECO:0000256" key="9">
    <source>
        <dbReference type="ARBA" id="ARBA00058004"/>
    </source>
</evidence>
<dbReference type="Pfam" id="PF13185">
    <property type="entry name" value="GAF_2"/>
    <property type="match status" value="1"/>
</dbReference>
<keyword evidence="13" id="KW-0472">Membrane</keyword>
<dbReference type="SUPFAM" id="SSF52172">
    <property type="entry name" value="CheY-like"/>
    <property type="match status" value="2"/>
</dbReference>
<dbReference type="InterPro" id="IPR047347">
    <property type="entry name" value="YvaQ-like_sensor"/>
</dbReference>
<dbReference type="RefSeq" id="WP_184304335.1">
    <property type="nucleotide sequence ID" value="NZ_JACHLP010000012.1"/>
</dbReference>
<evidence type="ECO:0000259" key="15">
    <source>
        <dbReference type="PROSITE" id="PS50110"/>
    </source>
</evidence>
<dbReference type="SMART" id="SM00448">
    <property type="entry name" value="REC"/>
    <property type="match status" value="2"/>
</dbReference>
<comment type="caution">
    <text evidence="16">The sequence shown here is derived from an EMBL/GenBank/DDBJ whole genome shotgun (WGS) entry which is preliminary data.</text>
</comment>
<keyword evidence="4" id="KW-0808">Transferase</keyword>
<dbReference type="InterPro" id="IPR036097">
    <property type="entry name" value="HisK_dim/P_sf"/>
</dbReference>
<evidence type="ECO:0000256" key="2">
    <source>
        <dbReference type="ARBA" id="ARBA00012438"/>
    </source>
</evidence>
<dbReference type="InterPro" id="IPR003018">
    <property type="entry name" value="GAF"/>
</dbReference>
<dbReference type="EMBL" id="JACHLP010000012">
    <property type="protein sequence ID" value="MBB4845937.1"/>
    <property type="molecule type" value="Genomic_DNA"/>
</dbReference>
<evidence type="ECO:0000256" key="3">
    <source>
        <dbReference type="ARBA" id="ARBA00022553"/>
    </source>
</evidence>
<dbReference type="Gene3D" id="6.10.340.10">
    <property type="match status" value="1"/>
</dbReference>
<dbReference type="CDD" id="cd19411">
    <property type="entry name" value="MCP2201-like_sensor"/>
    <property type="match status" value="1"/>
</dbReference>
<dbReference type="Gene3D" id="1.10.287.130">
    <property type="match status" value="1"/>
</dbReference>
<dbReference type="PANTHER" id="PTHR45339:SF1">
    <property type="entry name" value="HYBRID SIGNAL TRANSDUCTION HISTIDINE KINASE J"/>
    <property type="match status" value="1"/>
</dbReference>
<dbReference type="SUPFAM" id="SSF55874">
    <property type="entry name" value="ATPase domain of HSP90 chaperone/DNA topoisomerase II/histidine kinase"/>
    <property type="match status" value="1"/>
</dbReference>
<dbReference type="SUPFAM" id="SSF47384">
    <property type="entry name" value="Homodimeric domain of signal transducing histidine kinase"/>
    <property type="match status" value="1"/>
</dbReference>
<dbReference type="PROSITE" id="PS50110">
    <property type="entry name" value="RESPONSE_REGULATORY"/>
    <property type="match status" value="2"/>
</dbReference>
<dbReference type="EC" id="2.7.13.3" evidence="2"/>
<dbReference type="PANTHER" id="PTHR45339">
    <property type="entry name" value="HYBRID SIGNAL TRANSDUCTION HISTIDINE KINASE J"/>
    <property type="match status" value="1"/>
</dbReference>
<protein>
    <recommendedName>
        <fullName evidence="10">Virulence sensor protein BvgS</fullName>
        <ecNumber evidence="2">2.7.13.3</ecNumber>
    </recommendedName>
</protein>
<keyword evidence="7" id="KW-0902">Two-component regulatory system</keyword>
<dbReference type="PROSITE" id="PS50109">
    <property type="entry name" value="HIS_KIN"/>
    <property type="match status" value="1"/>
</dbReference>
<dbReference type="InterPro" id="IPR029016">
    <property type="entry name" value="GAF-like_dom_sf"/>
</dbReference>
<evidence type="ECO:0000313" key="16">
    <source>
        <dbReference type="EMBL" id="MBB4845937.1"/>
    </source>
</evidence>
<dbReference type="Gene3D" id="3.40.50.2300">
    <property type="match status" value="2"/>
</dbReference>
<dbReference type="CDD" id="cd16922">
    <property type="entry name" value="HATPase_EvgS-ArcB-TorS-like"/>
    <property type="match status" value="1"/>
</dbReference>
<feature type="domain" description="Histidine kinase" evidence="14">
    <location>
        <begin position="510"/>
        <end position="737"/>
    </location>
</feature>
<dbReference type="Gene3D" id="3.30.565.10">
    <property type="entry name" value="Histidine kinase-like ATPase, C-terminal domain"/>
    <property type="match status" value="1"/>
</dbReference>
<keyword evidence="17" id="KW-1185">Reference proteome</keyword>
<feature type="modified residue" description="4-aspartylphosphate" evidence="11">
    <location>
        <position position="807"/>
    </location>
</feature>
<evidence type="ECO:0000256" key="11">
    <source>
        <dbReference type="PROSITE-ProRule" id="PRU00169"/>
    </source>
</evidence>
<comment type="catalytic activity">
    <reaction evidence="1">
        <text>ATP + protein L-histidine = ADP + protein N-phospho-L-histidine.</text>
        <dbReference type="EC" id="2.7.13.3"/>
    </reaction>
</comment>
<keyword evidence="3 11" id="KW-0597">Phosphoprotein</keyword>
<keyword evidence="8" id="KW-0843">Virulence</keyword>
<feature type="modified residue" description="4-aspartylphosphate" evidence="11">
    <location>
        <position position="960"/>
    </location>
</feature>
<keyword evidence="5" id="KW-0732">Signal</keyword>
<evidence type="ECO:0000313" key="17">
    <source>
        <dbReference type="Proteomes" id="UP000562027"/>
    </source>
</evidence>
<dbReference type="InterPro" id="IPR003594">
    <property type="entry name" value="HATPase_dom"/>
</dbReference>
<reference evidence="16 17" key="1">
    <citation type="submission" date="2020-08" db="EMBL/GenBank/DDBJ databases">
        <title>Functional genomics of gut bacteria from endangered species of beetles.</title>
        <authorList>
            <person name="Carlos-Shanley C."/>
        </authorList>
    </citation>
    <scope>NUCLEOTIDE SEQUENCE [LARGE SCALE GENOMIC DNA]</scope>
    <source>
        <strain evidence="16 17">S00239</strain>
    </source>
</reference>
<dbReference type="PRINTS" id="PR00344">
    <property type="entry name" value="BCTRLSENSOR"/>
</dbReference>
<evidence type="ECO:0000256" key="7">
    <source>
        <dbReference type="ARBA" id="ARBA00023012"/>
    </source>
</evidence>
<evidence type="ECO:0000256" key="8">
    <source>
        <dbReference type="ARBA" id="ARBA00023026"/>
    </source>
</evidence>
<evidence type="ECO:0000256" key="6">
    <source>
        <dbReference type="ARBA" id="ARBA00022777"/>
    </source>
</evidence>
<dbReference type="InterPro" id="IPR004358">
    <property type="entry name" value="Sig_transdc_His_kin-like_C"/>
</dbReference>
<feature type="coiled-coil region" evidence="12">
    <location>
        <begin position="438"/>
        <end position="500"/>
    </location>
</feature>
<dbReference type="GO" id="GO:0000155">
    <property type="term" value="F:phosphorelay sensor kinase activity"/>
    <property type="evidence" value="ECO:0007669"/>
    <property type="project" value="InterPro"/>
</dbReference>
<evidence type="ECO:0000256" key="5">
    <source>
        <dbReference type="ARBA" id="ARBA00022729"/>
    </source>
</evidence>
<dbReference type="CDD" id="cd00082">
    <property type="entry name" value="HisKA"/>
    <property type="match status" value="1"/>
</dbReference>
<evidence type="ECO:0000256" key="13">
    <source>
        <dbReference type="SAM" id="Phobius"/>
    </source>
</evidence>
<evidence type="ECO:0000256" key="4">
    <source>
        <dbReference type="ARBA" id="ARBA00022679"/>
    </source>
</evidence>
<keyword evidence="13" id="KW-1133">Transmembrane helix</keyword>
<dbReference type="InterPro" id="IPR011006">
    <property type="entry name" value="CheY-like_superfamily"/>
</dbReference>
<dbReference type="InterPro" id="IPR036890">
    <property type="entry name" value="HATPase_C_sf"/>
</dbReference>
<evidence type="ECO:0000256" key="12">
    <source>
        <dbReference type="SAM" id="Coils"/>
    </source>
</evidence>
<feature type="domain" description="Response regulatory" evidence="15">
    <location>
        <begin position="910"/>
        <end position="1033"/>
    </location>
</feature>
<dbReference type="Proteomes" id="UP000562027">
    <property type="component" value="Unassembled WGS sequence"/>
</dbReference>
<dbReference type="InterPro" id="IPR003661">
    <property type="entry name" value="HisK_dim/P_dom"/>
</dbReference>
<evidence type="ECO:0000256" key="10">
    <source>
        <dbReference type="ARBA" id="ARBA00070152"/>
    </source>
</evidence>
<dbReference type="InterPro" id="IPR005467">
    <property type="entry name" value="His_kinase_dom"/>
</dbReference>
<dbReference type="FunFam" id="3.30.565.10:FF:000010">
    <property type="entry name" value="Sensor histidine kinase RcsC"/>
    <property type="match status" value="1"/>
</dbReference>
<accession>A0A840LKW3</accession>
<dbReference type="Gene3D" id="3.30.450.40">
    <property type="match status" value="1"/>
</dbReference>
<dbReference type="SMART" id="SM00065">
    <property type="entry name" value="GAF"/>
    <property type="match status" value="1"/>
</dbReference>
<name>A0A840LKW3_9BURK</name>
<comment type="function">
    <text evidence="9">Member of the two-component regulatory system BvgS/BvgA. Phosphorylates BvgA via a four-step phosphorelay in response to environmental signals.</text>
</comment>
<dbReference type="Pfam" id="PF00512">
    <property type="entry name" value="HisKA"/>
    <property type="match status" value="1"/>
</dbReference>
<dbReference type="InterPro" id="IPR001789">
    <property type="entry name" value="Sig_transdc_resp-reg_receiver"/>
</dbReference>
<dbReference type="Pfam" id="PF02518">
    <property type="entry name" value="HATPase_c"/>
    <property type="match status" value="1"/>
</dbReference>
<evidence type="ECO:0000256" key="1">
    <source>
        <dbReference type="ARBA" id="ARBA00000085"/>
    </source>
</evidence>
<keyword evidence="13" id="KW-0812">Transmembrane</keyword>
<feature type="transmembrane region" description="Helical" evidence="13">
    <location>
        <begin position="192"/>
        <end position="210"/>
    </location>
</feature>
<keyword evidence="12" id="KW-0175">Coiled coil</keyword>
<sequence>MASDKLSFKAQLFGLLALLLLLMASSVGVALRYLDVQNEKNDYITDVVAERVIVAEQWITSLLESARHIRNTLILDEPALIGKELVGLREEIQERKDHLAELKRLSNDVASRRLFEQIISAREIYLPLEQDFARLIDTGQFKAAKTQLLTTARPAQLAYLDRLYKYIEPAREQMRKAAAASTAEMESVRRQVLGLGVLTVLFAGLIGWRVTRNMLRQLGGEPQAAVAFANRIAQGEHHLEAPLARADQHSLMHALNAMARALTHNHLAKERSDWIKTGLAELNLITRRELPPQELGQAVLRYAMHRLQAVVGALYFYQAGSQDLQRVAAEGLLDEPGQSRRFPLGQGLVGGAAQNAELQHISPLPAGYLRASSGTGEAAPAALLLLPLFDAGGLIGLLELGAFQGFDEMALEFSELAREGIGLGLGSALSRQRTHELLATTQAQSEELQSQQEELEQNNQELQAHAQALESQRRELDLRNAELGDSSRELERRAQELEQVSRYKSEFLANMSHELRTPLNSMLMLSALLQDDREQCLSEKQSKFAGAIHAAGQDLLSLINDILDLSKIEAGQVEYLFEPHTLDELIEPLRQMFTPLAQQKGLRLDFSLAPALPSPLRLDLRRTQQVLKNLLSNAIKFTQQGQVELKLQALTAADSPLGQATLALAVSDSGIGIAADKQALVFEAFKQADGSISRSYGGTGLGLSISRQLAQGLQGQLNLLSQIGQGSTFTLLLPLEPRAGAAVDPPPPASSSPAAGARLLIVEDHPTEAYALSELLSGPGMQIDIASSGRQALDRLQQARYDALVLDLGLGDMRGEDLLQQIRQQHSSASLPVLVHSGRQPTPSQERSLRHLAQALIVKGDHSPARVRQDLQALLAQRPPPADQAAGSSAPAAPAATALAAEISSLRGRTVLLADDDMRNVFAIGSLLSYHGVRLIEAENGHEALSLLSANPQIELILMDIMMPEMDGYAAMRAIRALGPGSAHPEQARLPIIAMTAKTMPGDREACLAAGASDYIAKPLDKEQLLSMMQVWLGPSPARANDD</sequence>
<dbReference type="SMART" id="SM00387">
    <property type="entry name" value="HATPase_c"/>
    <property type="match status" value="1"/>
</dbReference>
<dbReference type="SUPFAM" id="SSF55781">
    <property type="entry name" value="GAF domain-like"/>
    <property type="match status" value="1"/>
</dbReference>
<dbReference type="CDD" id="cd00156">
    <property type="entry name" value="REC"/>
    <property type="match status" value="1"/>
</dbReference>
<dbReference type="CDD" id="cd17546">
    <property type="entry name" value="REC_hyHK_CKI1_RcsC-like"/>
    <property type="match status" value="1"/>
</dbReference>
<dbReference type="SMART" id="SM00388">
    <property type="entry name" value="HisKA"/>
    <property type="match status" value="1"/>
</dbReference>
<proteinExistence type="predicted"/>
<dbReference type="AlphaFoldDB" id="A0A840LKW3"/>
<gene>
    <name evidence="16" type="ORF">HNP55_004491</name>
</gene>
<dbReference type="Pfam" id="PF00072">
    <property type="entry name" value="Response_reg"/>
    <property type="match status" value="2"/>
</dbReference>